<dbReference type="EMBL" id="JAIWYP010000015">
    <property type="protein sequence ID" value="KAH3702374.1"/>
    <property type="molecule type" value="Genomic_DNA"/>
</dbReference>
<protein>
    <recommendedName>
        <fullName evidence="3">Reverse transcriptase domain-containing protein</fullName>
    </recommendedName>
</protein>
<gene>
    <name evidence="1" type="ORF">DPMN_077392</name>
</gene>
<evidence type="ECO:0000313" key="1">
    <source>
        <dbReference type="EMBL" id="KAH3702374.1"/>
    </source>
</evidence>
<organism evidence="1 2">
    <name type="scientific">Dreissena polymorpha</name>
    <name type="common">Zebra mussel</name>
    <name type="synonym">Mytilus polymorpha</name>
    <dbReference type="NCBI Taxonomy" id="45954"/>
    <lineage>
        <taxon>Eukaryota</taxon>
        <taxon>Metazoa</taxon>
        <taxon>Spiralia</taxon>
        <taxon>Lophotrochozoa</taxon>
        <taxon>Mollusca</taxon>
        <taxon>Bivalvia</taxon>
        <taxon>Autobranchia</taxon>
        <taxon>Heteroconchia</taxon>
        <taxon>Euheterodonta</taxon>
        <taxon>Imparidentia</taxon>
        <taxon>Neoheterodontei</taxon>
        <taxon>Myida</taxon>
        <taxon>Dreissenoidea</taxon>
        <taxon>Dreissenidae</taxon>
        <taxon>Dreissena</taxon>
    </lineage>
</organism>
<proteinExistence type="predicted"/>
<dbReference type="Proteomes" id="UP000828390">
    <property type="component" value="Unassembled WGS sequence"/>
</dbReference>
<evidence type="ECO:0008006" key="3">
    <source>
        <dbReference type="Google" id="ProtNLM"/>
    </source>
</evidence>
<keyword evidence="2" id="KW-1185">Reference proteome</keyword>
<sequence length="132" mass="15174">MILPACLRPRKLHAYSPMALRRVLTPSQLRPTKREGQPLLPGSTRCFFLSGRKRRFRRHSKTLLLCICASANKTRRLLATPVTYRCSLLQGKSFHKQNTYLFSIYVDMTESFDTVSRDGQLKIMAKNGCPRT</sequence>
<accession>A0A9D3YKD7</accession>
<evidence type="ECO:0000313" key="2">
    <source>
        <dbReference type="Proteomes" id="UP000828390"/>
    </source>
</evidence>
<reference evidence="1" key="1">
    <citation type="journal article" date="2019" name="bioRxiv">
        <title>The Genome of the Zebra Mussel, Dreissena polymorpha: A Resource for Invasive Species Research.</title>
        <authorList>
            <person name="McCartney M.A."/>
            <person name="Auch B."/>
            <person name="Kono T."/>
            <person name="Mallez S."/>
            <person name="Zhang Y."/>
            <person name="Obille A."/>
            <person name="Becker A."/>
            <person name="Abrahante J.E."/>
            <person name="Garbe J."/>
            <person name="Badalamenti J.P."/>
            <person name="Herman A."/>
            <person name="Mangelson H."/>
            <person name="Liachko I."/>
            <person name="Sullivan S."/>
            <person name="Sone E.D."/>
            <person name="Koren S."/>
            <person name="Silverstein K.A.T."/>
            <person name="Beckman K.B."/>
            <person name="Gohl D.M."/>
        </authorList>
    </citation>
    <scope>NUCLEOTIDE SEQUENCE</scope>
    <source>
        <strain evidence="1">Duluth1</strain>
        <tissue evidence="1">Whole animal</tissue>
    </source>
</reference>
<comment type="caution">
    <text evidence="1">The sequence shown here is derived from an EMBL/GenBank/DDBJ whole genome shotgun (WGS) entry which is preliminary data.</text>
</comment>
<name>A0A9D3YKD7_DREPO</name>
<dbReference type="AlphaFoldDB" id="A0A9D3YKD7"/>
<reference evidence="1" key="2">
    <citation type="submission" date="2020-11" db="EMBL/GenBank/DDBJ databases">
        <authorList>
            <person name="McCartney M.A."/>
            <person name="Auch B."/>
            <person name="Kono T."/>
            <person name="Mallez S."/>
            <person name="Becker A."/>
            <person name="Gohl D.M."/>
            <person name="Silverstein K.A.T."/>
            <person name="Koren S."/>
            <person name="Bechman K.B."/>
            <person name="Herman A."/>
            <person name="Abrahante J.E."/>
            <person name="Garbe J."/>
        </authorList>
    </citation>
    <scope>NUCLEOTIDE SEQUENCE</scope>
    <source>
        <strain evidence="1">Duluth1</strain>
        <tissue evidence="1">Whole animal</tissue>
    </source>
</reference>